<name>A0ABX0UGV7_9FLAO</name>
<reference evidence="1 2" key="1">
    <citation type="submission" date="2020-03" db="EMBL/GenBank/DDBJ databases">
        <title>Genomic Encyclopedia of Type Strains, Phase IV (KMG-IV): sequencing the most valuable type-strain genomes for metagenomic binning, comparative biology and taxonomic classification.</title>
        <authorList>
            <person name="Goeker M."/>
        </authorList>
    </citation>
    <scope>NUCLEOTIDE SEQUENCE [LARGE SCALE GENOMIC DNA]</scope>
    <source>
        <strain evidence="1 2">DSM 101599</strain>
    </source>
</reference>
<comment type="caution">
    <text evidence="1">The sequence shown here is derived from an EMBL/GenBank/DDBJ whole genome shotgun (WGS) entry which is preliminary data.</text>
</comment>
<evidence type="ECO:0000313" key="2">
    <source>
        <dbReference type="Proteomes" id="UP000745859"/>
    </source>
</evidence>
<keyword evidence="2" id="KW-1185">Reference proteome</keyword>
<accession>A0ABX0UGV7</accession>
<gene>
    <name evidence="1" type="ORF">FHR24_003106</name>
</gene>
<dbReference type="NCBIfam" id="NF041623">
    <property type="entry name" value="KwaB"/>
    <property type="match status" value="1"/>
</dbReference>
<evidence type="ECO:0000313" key="1">
    <source>
        <dbReference type="EMBL" id="NIJ46616.1"/>
    </source>
</evidence>
<dbReference type="InterPro" id="IPR032359">
    <property type="entry name" value="KwaB-like"/>
</dbReference>
<evidence type="ECO:0008006" key="3">
    <source>
        <dbReference type="Google" id="ProtNLM"/>
    </source>
</evidence>
<dbReference type="RefSeq" id="WP_167191074.1">
    <property type="nucleotide sequence ID" value="NZ_JAASQL010000013.1"/>
</dbReference>
<sequence length="318" mass="36733">MNKEELNQSLDFIITNPIDKIEISIFSILKENNEVVRLDIELDNLPQIIKLFKNSIQNNIIEKDDFSILQLSTADERKNCFYEYDLDLPEELKKLESVITDENIKKFNFKKNKIIDIDSLIIVLACGDKEISLFNKLSNVEILARGGYIIGKAKERFSKFNEQLLRISPKFQVIRISDKTIITNLETIEKSFGFQDVIKREADIGVNDISSMNILREIDSLREMISNVSFARKLTRIAKNSPVINLRIPNSEIINFARKHPATKSLKYTDDGSKFDLTTKKSKKIFLQLLNDDLLTSELTKLHYASLAKDEYEEDTED</sequence>
<dbReference type="EMBL" id="JAASQL010000013">
    <property type="protein sequence ID" value="NIJ46616.1"/>
    <property type="molecule type" value="Genomic_DNA"/>
</dbReference>
<protein>
    <recommendedName>
        <fullName evidence="3">DUF4868 domain-containing protein</fullName>
    </recommendedName>
</protein>
<dbReference type="InterPro" id="IPR048119">
    <property type="entry name" value="KwaB"/>
</dbReference>
<dbReference type="Proteomes" id="UP000745859">
    <property type="component" value="Unassembled WGS sequence"/>
</dbReference>
<organism evidence="1 2">
    <name type="scientific">Wenyingzhuangia heitensis</name>
    <dbReference type="NCBI Taxonomy" id="1487859"/>
    <lineage>
        <taxon>Bacteria</taxon>
        <taxon>Pseudomonadati</taxon>
        <taxon>Bacteroidota</taxon>
        <taxon>Flavobacteriia</taxon>
        <taxon>Flavobacteriales</taxon>
        <taxon>Flavobacteriaceae</taxon>
        <taxon>Wenyingzhuangia</taxon>
    </lineage>
</organism>
<proteinExistence type="predicted"/>
<dbReference type="Pfam" id="PF16162">
    <property type="entry name" value="KwaB"/>
    <property type="match status" value="1"/>
</dbReference>